<evidence type="ECO:0000313" key="4">
    <source>
        <dbReference type="Proteomes" id="UP001174934"/>
    </source>
</evidence>
<dbReference type="Pfam" id="PF07287">
    <property type="entry name" value="AtuA"/>
    <property type="match status" value="1"/>
</dbReference>
<evidence type="ECO:0000313" key="3">
    <source>
        <dbReference type="EMBL" id="KAK0614840.1"/>
    </source>
</evidence>
<evidence type="ECO:0000259" key="2">
    <source>
        <dbReference type="Pfam" id="PF14330"/>
    </source>
</evidence>
<dbReference type="InterPro" id="IPR010839">
    <property type="entry name" value="AtuA_N"/>
</dbReference>
<evidence type="ECO:0000259" key="1">
    <source>
        <dbReference type="Pfam" id="PF07287"/>
    </source>
</evidence>
<dbReference type="Pfam" id="PF14330">
    <property type="entry name" value="DUF4387"/>
    <property type="match status" value="1"/>
</dbReference>
<keyword evidence="4" id="KW-1185">Reference proteome</keyword>
<proteinExistence type="predicted"/>
<dbReference type="Proteomes" id="UP001174934">
    <property type="component" value="Unassembled WGS sequence"/>
</dbReference>
<dbReference type="InterPro" id="IPR025496">
    <property type="entry name" value="DUF4387"/>
</dbReference>
<dbReference type="EMBL" id="JAULSR010000007">
    <property type="protein sequence ID" value="KAK0614840.1"/>
    <property type="molecule type" value="Genomic_DNA"/>
</dbReference>
<sequence>MAGRDAELRILTPIGMLGYSFKEDLFWEAIEEGVDAVILDSGSTDSGPSRLALGTPGVTREGYENDLRILVAACHHHNTPLLIGACPSCMHSLHITAIKLTAKTGSAGGDGTNAHVDFIVDIIASIITSQSYRSMKVVTITADIPHATVTSKFKSGLISPCSSAVPPVQQRDIDDAPVIVAQMGYEPWLKAMKEHPDFDIIIGGRSYDPSPYAAFCVYKGFADLGPAYHMGKIMECGAVCALPKSAEALAIVRHDGSFDVRPLAPTARCTPLSVAAHTLYEKTRPDLLAGPGGVLDVTDASYEQLKDGRTTRVRGSKFRPLPEGKYTVKLEAARVAGYKAMFIGGIRDPIMIGQLDNLVPMLKDRLHANFSFPFELEVQLYGKEEIVKGLGHAYAGQEQSYGNREVGVLGKILAETQEKATTVAQLAKTYFIHAPYPGQVATAGNFMMPLSPCHMALGPGSEFCLYHLMQVDDPSELFPAEVKLLAGAGTAKLRDGYYKSGNVLKSTERTTHNNAALFGAMEPPQLNPPPPPGFVYLASLATVVRSKNAGPYELTLDIMFPDKERYDLVKSAGVLSKKSIMSMYGVEKPEHLLACMWWEPALAFKATIKRPVVSGNFSDNDVHGSGAHVPLLYLTIPTSISSVKGAIPGFGFLGVAAGLDIVRSWWSGFHLM</sequence>
<name>A0AA40BV86_9PEZI</name>
<reference evidence="3" key="1">
    <citation type="submission" date="2023-06" db="EMBL/GenBank/DDBJ databases">
        <title>Genome-scale phylogeny and comparative genomics of the fungal order Sordariales.</title>
        <authorList>
            <consortium name="Lawrence Berkeley National Laboratory"/>
            <person name="Hensen N."/>
            <person name="Bonometti L."/>
            <person name="Westerberg I."/>
            <person name="Brannstrom I.O."/>
            <person name="Guillou S."/>
            <person name="Cros-Aarteil S."/>
            <person name="Calhoun S."/>
            <person name="Haridas S."/>
            <person name="Kuo A."/>
            <person name="Mondo S."/>
            <person name="Pangilinan J."/>
            <person name="Riley R."/>
            <person name="LaButti K."/>
            <person name="Andreopoulos B."/>
            <person name="Lipzen A."/>
            <person name="Chen C."/>
            <person name="Yanf M."/>
            <person name="Daum C."/>
            <person name="Ng V."/>
            <person name="Clum A."/>
            <person name="Steindorff A."/>
            <person name="Ohm R."/>
            <person name="Martin F."/>
            <person name="Silar P."/>
            <person name="Natvig D."/>
            <person name="Lalanne C."/>
            <person name="Gautier V."/>
            <person name="Ament-velasquez S.L."/>
            <person name="Kruys A."/>
            <person name="Hutchinson M.I."/>
            <person name="Powell A.J."/>
            <person name="Barry K."/>
            <person name="Miller A.N."/>
            <person name="Grigoriev I.V."/>
            <person name="Debuchy R."/>
            <person name="Gladieux P."/>
            <person name="Thoren M.H."/>
            <person name="Johannesson H."/>
        </authorList>
    </citation>
    <scope>NUCLEOTIDE SEQUENCE</scope>
    <source>
        <strain evidence="3">SMH3391-2</strain>
    </source>
</reference>
<gene>
    <name evidence="3" type="ORF">B0T17DRAFT_497656</name>
</gene>
<protein>
    <submittedName>
        <fullName evidence="3">Uncharacterized protein</fullName>
    </submittedName>
</protein>
<feature type="domain" description="DUF4387" evidence="2">
    <location>
        <begin position="537"/>
        <end position="634"/>
    </location>
</feature>
<organism evidence="3 4">
    <name type="scientific">Bombardia bombarda</name>
    <dbReference type="NCBI Taxonomy" id="252184"/>
    <lineage>
        <taxon>Eukaryota</taxon>
        <taxon>Fungi</taxon>
        <taxon>Dikarya</taxon>
        <taxon>Ascomycota</taxon>
        <taxon>Pezizomycotina</taxon>
        <taxon>Sordariomycetes</taxon>
        <taxon>Sordariomycetidae</taxon>
        <taxon>Sordariales</taxon>
        <taxon>Lasiosphaeriaceae</taxon>
        <taxon>Bombardia</taxon>
    </lineage>
</organism>
<accession>A0AA40BV86</accession>
<comment type="caution">
    <text evidence="3">The sequence shown here is derived from an EMBL/GenBank/DDBJ whole genome shotgun (WGS) entry which is preliminary data.</text>
</comment>
<feature type="domain" description="Acyclic terpene utilisation N-terminal" evidence="1">
    <location>
        <begin position="120"/>
        <end position="432"/>
    </location>
</feature>
<dbReference type="AlphaFoldDB" id="A0AA40BV86"/>